<dbReference type="InterPro" id="IPR023411">
    <property type="entry name" value="RNaseA_AS"/>
</dbReference>
<feature type="chain" id="PRO_5034395603" description="Ribonuclease A-domain domain-containing protein" evidence="5">
    <location>
        <begin position="26"/>
        <end position="147"/>
    </location>
</feature>
<dbReference type="PANTHER" id="PTHR11437:SF65">
    <property type="entry name" value="ANGIOGENIN-2"/>
    <property type="match status" value="1"/>
</dbReference>
<dbReference type="InterPro" id="IPR001427">
    <property type="entry name" value="RNaseA"/>
</dbReference>
<dbReference type="SMART" id="SM00092">
    <property type="entry name" value="RNAse_Pc"/>
    <property type="match status" value="1"/>
</dbReference>
<evidence type="ECO:0000256" key="1">
    <source>
        <dbReference type="ARBA" id="ARBA00005600"/>
    </source>
</evidence>
<dbReference type="SUPFAM" id="SSF54076">
    <property type="entry name" value="RNase A-like"/>
    <property type="match status" value="1"/>
</dbReference>
<reference evidence="7" key="2">
    <citation type="submission" date="2025-09" db="UniProtKB">
        <authorList>
            <consortium name="Ensembl"/>
        </authorList>
    </citation>
    <scope>IDENTIFICATION</scope>
</reference>
<name>A0A8D0G568_SPHPU</name>
<dbReference type="GeneTree" id="ENSGT00940000157645"/>
<dbReference type="GO" id="GO:0004540">
    <property type="term" value="F:RNA nuclease activity"/>
    <property type="evidence" value="ECO:0007669"/>
    <property type="project" value="TreeGrafter"/>
</dbReference>
<dbReference type="CDD" id="cd06265">
    <property type="entry name" value="RNase_A_canonical"/>
    <property type="match status" value="1"/>
</dbReference>
<evidence type="ECO:0000259" key="6">
    <source>
        <dbReference type="SMART" id="SM00092"/>
    </source>
</evidence>
<dbReference type="AlphaFoldDB" id="A0A8D0G568"/>
<keyword evidence="3 5" id="KW-0255">Endonuclease</keyword>
<accession>A0A8D0G568</accession>
<evidence type="ECO:0000313" key="7">
    <source>
        <dbReference type="Ensembl" id="ENSSPUP00000000292.1"/>
    </source>
</evidence>
<dbReference type="FunFam" id="3.10.130.10:FF:000001">
    <property type="entry name" value="Ribonuclease pancreatic"/>
    <property type="match status" value="1"/>
</dbReference>
<dbReference type="PANTHER" id="PTHR11437">
    <property type="entry name" value="RIBONUCLEASE"/>
    <property type="match status" value="1"/>
</dbReference>
<keyword evidence="2 5" id="KW-0540">Nuclease</keyword>
<dbReference type="InterPro" id="IPR036816">
    <property type="entry name" value="RNaseA-like_dom_sf"/>
</dbReference>
<organism evidence="7 8">
    <name type="scientific">Sphenodon punctatus</name>
    <name type="common">Tuatara</name>
    <name type="synonym">Hatteria punctata</name>
    <dbReference type="NCBI Taxonomy" id="8508"/>
    <lineage>
        <taxon>Eukaryota</taxon>
        <taxon>Metazoa</taxon>
        <taxon>Chordata</taxon>
        <taxon>Craniata</taxon>
        <taxon>Vertebrata</taxon>
        <taxon>Euteleostomi</taxon>
        <taxon>Lepidosauria</taxon>
        <taxon>Sphenodontia</taxon>
        <taxon>Sphenodontidae</taxon>
        <taxon>Sphenodon</taxon>
    </lineage>
</organism>
<dbReference type="GO" id="GO:0003676">
    <property type="term" value="F:nucleic acid binding"/>
    <property type="evidence" value="ECO:0007669"/>
    <property type="project" value="InterPro"/>
</dbReference>
<dbReference type="PRINTS" id="PR00794">
    <property type="entry name" value="RIBONUCLEASE"/>
</dbReference>
<evidence type="ECO:0000256" key="2">
    <source>
        <dbReference type="ARBA" id="ARBA00022722"/>
    </source>
</evidence>
<dbReference type="Pfam" id="PF00074">
    <property type="entry name" value="RnaseA"/>
    <property type="match status" value="1"/>
</dbReference>
<proteinExistence type="inferred from homology"/>
<dbReference type="GO" id="GO:0004519">
    <property type="term" value="F:endonuclease activity"/>
    <property type="evidence" value="ECO:0007669"/>
    <property type="project" value="UniProtKB-KW"/>
</dbReference>
<evidence type="ECO:0000256" key="5">
    <source>
        <dbReference type="RuleBase" id="RU000651"/>
    </source>
</evidence>
<dbReference type="InterPro" id="IPR023412">
    <property type="entry name" value="RNaseA_domain"/>
</dbReference>
<dbReference type="Ensembl" id="ENSSPUT00000000315.1">
    <property type="protein sequence ID" value="ENSSPUP00000000292.1"/>
    <property type="gene ID" value="ENSSPUG00000000297.1"/>
</dbReference>
<dbReference type="Proteomes" id="UP000694392">
    <property type="component" value="Unplaced"/>
</dbReference>
<reference evidence="7" key="1">
    <citation type="submission" date="2025-08" db="UniProtKB">
        <authorList>
            <consortium name="Ensembl"/>
        </authorList>
    </citation>
    <scope>IDENTIFICATION</scope>
</reference>
<sequence length="147" mass="16023">MAGRWPRPTLLVLSVLLAAAWLALAAAETRYEKFLRQHVDWPQTSAADARRYCNLLMQRRGMATASSCKRLNTFIHADPAQVAAVCGSAGDPTSGDQRQSKGRFSLTVCELQGGSQAPDCQYKGSTSTQRIVIACVNGDPVHFEKQL</sequence>
<feature type="signal peptide" evidence="5">
    <location>
        <begin position="1"/>
        <end position="25"/>
    </location>
</feature>
<dbReference type="OMA" id="ATSHHCK"/>
<evidence type="ECO:0000256" key="3">
    <source>
        <dbReference type="ARBA" id="ARBA00022759"/>
    </source>
</evidence>
<dbReference type="GO" id="GO:0016787">
    <property type="term" value="F:hydrolase activity"/>
    <property type="evidence" value="ECO:0007669"/>
    <property type="project" value="UniProtKB-KW"/>
</dbReference>
<keyword evidence="4 5" id="KW-0378">Hydrolase</keyword>
<comment type="similarity">
    <text evidence="1 5">Belongs to the pancreatic ribonuclease family.</text>
</comment>
<evidence type="ECO:0000313" key="8">
    <source>
        <dbReference type="Proteomes" id="UP000694392"/>
    </source>
</evidence>
<keyword evidence="8" id="KW-1185">Reference proteome</keyword>
<evidence type="ECO:0000256" key="4">
    <source>
        <dbReference type="ARBA" id="ARBA00022801"/>
    </source>
</evidence>
<protein>
    <recommendedName>
        <fullName evidence="6">Ribonuclease A-domain domain-containing protein</fullName>
    </recommendedName>
</protein>
<keyword evidence="5" id="KW-0732">Signal</keyword>
<dbReference type="PROSITE" id="PS00127">
    <property type="entry name" value="RNASE_PANCREATIC"/>
    <property type="match status" value="1"/>
</dbReference>
<feature type="domain" description="Ribonuclease A-domain" evidence="6">
    <location>
        <begin position="27"/>
        <end position="147"/>
    </location>
</feature>
<dbReference type="Gene3D" id="3.10.130.10">
    <property type="entry name" value="Ribonuclease A-like domain"/>
    <property type="match status" value="1"/>
</dbReference>
<dbReference type="GO" id="GO:0050830">
    <property type="term" value="P:defense response to Gram-positive bacterium"/>
    <property type="evidence" value="ECO:0007669"/>
    <property type="project" value="TreeGrafter"/>
</dbReference>